<organism evidence="2 3">
    <name type="scientific">Psilocybe cf. subviscida</name>
    <dbReference type="NCBI Taxonomy" id="2480587"/>
    <lineage>
        <taxon>Eukaryota</taxon>
        <taxon>Fungi</taxon>
        <taxon>Dikarya</taxon>
        <taxon>Basidiomycota</taxon>
        <taxon>Agaricomycotina</taxon>
        <taxon>Agaricomycetes</taxon>
        <taxon>Agaricomycetidae</taxon>
        <taxon>Agaricales</taxon>
        <taxon>Agaricineae</taxon>
        <taxon>Strophariaceae</taxon>
        <taxon>Psilocybe</taxon>
    </lineage>
</organism>
<name>A0A8H5FA98_9AGAR</name>
<evidence type="ECO:0008006" key="4">
    <source>
        <dbReference type="Google" id="ProtNLM"/>
    </source>
</evidence>
<dbReference type="Proteomes" id="UP000567179">
    <property type="component" value="Unassembled WGS sequence"/>
</dbReference>
<accession>A0A8H5FA98</accession>
<protein>
    <recommendedName>
        <fullName evidence="4">F-box domain-containing protein</fullName>
    </recommendedName>
</protein>
<dbReference type="AlphaFoldDB" id="A0A8H5FA98"/>
<feature type="compositionally biased region" description="Polar residues" evidence="1">
    <location>
        <begin position="13"/>
        <end position="32"/>
    </location>
</feature>
<keyword evidence="3" id="KW-1185">Reference proteome</keyword>
<sequence>MTGRSRRTRTSTKVAEQTTTTSLEGETPNPTQSDLAIHVKKKTKTSGSEPRVGVAAAKLCTFKDMPLDVLYEICYFLHASDLVSLCDASPLFLRTLCRQSVNHIWSKSREAEGVYEIPDGVNEYYWAKLLFSTRCMECNVDDVFNADFKLRRRVCDFCRQANTIDIERFKKHFGADTTILNFVPSTMHDRARNLVYWKDDIVQQMKTLSALNQDVNCGRDGAYHARERYKATRSRFLRFIDADAAFFNKWQKERAEIFLRQRYEEVTKRFVGLGYSLEDVSIQIRAHKLLNKPVMLTEKCWRHILNEFEPTIKAASEARASELRNALTLDRRNLLDKVYAVHRFNQVAPSQWRSLPQVQSLLKMQHFNDLIECDNNHKLTEEDFTPLMKMIEELVKTAYEEAKIRLREQVLADNNSSFSKRVSSRNRFKGLELATVVFSCQRCKLFYFGWDDMRSHPCGDKGLGYSTGRTFGVGHMVLNTTLEDLSGEFPHTFEFCAEGGAAVSLILKVLGLDPNDATPSQLDASDSRFLCGNLNHKEKGCKPHTAFDWRSFASHLLTCHLREIEQNKMPPPSLMTAASTCPSLQDVRKGEADIALEYGQWACAHCTKNLNAGCLVNIEIVRKHVHATHKVPHIQEGTDLIDMSGYRLRRALACGVYIDYKAKWYGSGY</sequence>
<feature type="compositionally biased region" description="Basic residues" evidence="1">
    <location>
        <begin position="1"/>
        <end position="10"/>
    </location>
</feature>
<dbReference type="EMBL" id="JAACJJ010000002">
    <property type="protein sequence ID" value="KAF5329546.1"/>
    <property type="molecule type" value="Genomic_DNA"/>
</dbReference>
<evidence type="ECO:0000313" key="3">
    <source>
        <dbReference type="Proteomes" id="UP000567179"/>
    </source>
</evidence>
<dbReference type="OrthoDB" id="2322499at2759"/>
<proteinExistence type="predicted"/>
<evidence type="ECO:0000313" key="2">
    <source>
        <dbReference type="EMBL" id="KAF5329546.1"/>
    </source>
</evidence>
<evidence type="ECO:0000256" key="1">
    <source>
        <dbReference type="SAM" id="MobiDB-lite"/>
    </source>
</evidence>
<feature type="region of interest" description="Disordered" evidence="1">
    <location>
        <begin position="1"/>
        <end position="32"/>
    </location>
</feature>
<comment type="caution">
    <text evidence="2">The sequence shown here is derived from an EMBL/GenBank/DDBJ whole genome shotgun (WGS) entry which is preliminary data.</text>
</comment>
<gene>
    <name evidence="2" type="ORF">D9619_009367</name>
</gene>
<reference evidence="2 3" key="1">
    <citation type="journal article" date="2020" name="ISME J.">
        <title>Uncovering the hidden diversity of litter-decomposition mechanisms in mushroom-forming fungi.</title>
        <authorList>
            <person name="Floudas D."/>
            <person name="Bentzer J."/>
            <person name="Ahren D."/>
            <person name="Johansson T."/>
            <person name="Persson P."/>
            <person name="Tunlid A."/>
        </authorList>
    </citation>
    <scope>NUCLEOTIDE SEQUENCE [LARGE SCALE GENOMIC DNA]</scope>
    <source>
        <strain evidence="2 3">CBS 101986</strain>
    </source>
</reference>